<dbReference type="RefSeq" id="WP_113943091.1">
    <property type="nucleotide sequence ID" value="NZ_JBHEEG010000005.1"/>
</dbReference>
<dbReference type="EMBL" id="QNRH01000001">
    <property type="protein sequence ID" value="RBO99260.1"/>
    <property type="molecule type" value="Genomic_DNA"/>
</dbReference>
<keyword evidence="2" id="KW-1185">Reference proteome</keyword>
<proteinExistence type="predicted"/>
<reference evidence="1 2" key="1">
    <citation type="submission" date="2018-06" db="EMBL/GenBank/DDBJ databases">
        <title>Genomic Encyclopedia of Type Strains, Phase IV (KMG-IV): sequencing the most valuable type-strain genomes for metagenomic binning, comparative biology and taxonomic classification.</title>
        <authorList>
            <person name="Goeker M."/>
        </authorList>
    </citation>
    <scope>NUCLEOTIDE SEQUENCE [LARGE SCALE GENOMIC DNA]</scope>
    <source>
        <strain evidence="1 2">DSM 25619</strain>
    </source>
</reference>
<dbReference type="AlphaFoldDB" id="A0A366EA14"/>
<accession>A0A366EA14</accession>
<organism evidence="1 2">
    <name type="scientific">Pseudochrobactrum asaccharolyticum</name>
    <dbReference type="NCBI Taxonomy" id="354351"/>
    <lineage>
        <taxon>Bacteria</taxon>
        <taxon>Pseudomonadati</taxon>
        <taxon>Pseudomonadota</taxon>
        <taxon>Alphaproteobacteria</taxon>
        <taxon>Hyphomicrobiales</taxon>
        <taxon>Brucellaceae</taxon>
        <taxon>Pseudochrobactrum</taxon>
    </lineage>
</organism>
<sequence>MQSGDKQVFQIQKSFGLELGRFRLKEGMSEAALQEAYQAMVTNHLSKQSGWCGQHLVKLGDGIFLDVAFAQTEDHAKTICASWRDQPVCDTFLAFIEPISMEFGTVL</sequence>
<comment type="caution">
    <text evidence="1">The sequence shown here is derived from an EMBL/GenBank/DDBJ whole genome shotgun (WGS) entry which is preliminary data.</text>
</comment>
<name>A0A366EA14_9HYPH</name>
<evidence type="ECO:0008006" key="3">
    <source>
        <dbReference type="Google" id="ProtNLM"/>
    </source>
</evidence>
<dbReference type="Proteomes" id="UP000252893">
    <property type="component" value="Unassembled WGS sequence"/>
</dbReference>
<evidence type="ECO:0000313" key="1">
    <source>
        <dbReference type="EMBL" id="RBO99260.1"/>
    </source>
</evidence>
<dbReference type="OrthoDB" id="8419030at2"/>
<evidence type="ECO:0000313" key="2">
    <source>
        <dbReference type="Proteomes" id="UP000252893"/>
    </source>
</evidence>
<protein>
    <recommendedName>
        <fullName evidence="3">DUF3303 domain-containing protein</fullName>
    </recommendedName>
</protein>
<gene>
    <name evidence="1" type="ORF">DFR47_101875</name>
</gene>